<dbReference type="EMBL" id="CP019343">
    <property type="protein sequence ID" value="ARN73922.1"/>
    <property type="molecule type" value="Genomic_DNA"/>
</dbReference>
<feature type="modified residue" description="4-aspartylphosphate" evidence="2">
    <location>
        <position position="56"/>
    </location>
</feature>
<accession>A0A1X9NBV7</accession>
<dbReference type="SMART" id="SM00448">
    <property type="entry name" value="REC"/>
    <property type="match status" value="1"/>
</dbReference>
<dbReference type="Gene3D" id="3.40.50.2300">
    <property type="match status" value="1"/>
</dbReference>
<dbReference type="GO" id="GO:0000160">
    <property type="term" value="P:phosphorelay signal transduction system"/>
    <property type="evidence" value="ECO:0007669"/>
    <property type="project" value="InterPro"/>
</dbReference>
<dbReference type="Pfam" id="PF00072">
    <property type="entry name" value="Response_reg"/>
    <property type="match status" value="1"/>
</dbReference>
<evidence type="ECO:0000259" key="3">
    <source>
        <dbReference type="PROSITE" id="PS50110"/>
    </source>
</evidence>
<protein>
    <recommendedName>
        <fullName evidence="3">Response regulatory domain-containing protein</fullName>
    </recommendedName>
</protein>
<dbReference type="RefSeq" id="WP_085758048.1">
    <property type="nucleotide sequence ID" value="NZ_CP019343.1"/>
</dbReference>
<keyword evidence="5" id="KW-1185">Reference proteome</keyword>
<reference evidence="4 5" key="1">
    <citation type="submission" date="2016-11" db="EMBL/GenBank/DDBJ databases">
        <title>Trade-off between light-utilization and light-protection in marine flavobacteria.</title>
        <authorList>
            <person name="Kumagai Y."/>
        </authorList>
    </citation>
    <scope>NUCLEOTIDE SEQUENCE [LARGE SCALE GENOMIC DNA]</scope>
    <source>
        <strain evidence="4 5">NBRC 107125</strain>
    </source>
</reference>
<dbReference type="KEGG" id="osg:BST96_07210"/>
<dbReference type="SUPFAM" id="SSF52172">
    <property type="entry name" value="CheY-like"/>
    <property type="match status" value="1"/>
</dbReference>
<dbReference type="InterPro" id="IPR011006">
    <property type="entry name" value="CheY-like_superfamily"/>
</dbReference>
<dbReference type="AlphaFoldDB" id="A0A1X9NBV7"/>
<dbReference type="InterPro" id="IPR050595">
    <property type="entry name" value="Bact_response_regulator"/>
</dbReference>
<keyword evidence="1 2" id="KW-0597">Phosphoprotein</keyword>
<evidence type="ECO:0000256" key="2">
    <source>
        <dbReference type="PROSITE-ProRule" id="PRU00169"/>
    </source>
</evidence>
<dbReference type="PANTHER" id="PTHR44591:SF3">
    <property type="entry name" value="RESPONSE REGULATORY DOMAIN-CONTAINING PROTEIN"/>
    <property type="match status" value="1"/>
</dbReference>
<gene>
    <name evidence="4" type="ORF">BST96_07210</name>
</gene>
<proteinExistence type="predicted"/>
<dbReference type="STRING" id="716816.BST96_07210"/>
<evidence type="ECO:0000313" key="5">
    <source>
        <dbReference type="Proteomes" id="UP000193450"/>
    </source>
</evidence>
<evidence type="ECO:0000256" key="1">
    <source>
        <dbReference type="ARBA" id="ARBA00022553"/>
    </source>
</evidence>
<name>A0A1X9NBV7_9GAMM</name>
<sequence>MAVLKFLVVDDATFIRDMLKKNLRDHFPGSEIMDAPSAKKAQVLLKTNRVDLILCDWEMPEMTGEEFLRWLRAEEKYADLPFIMVTSRGERDYIVKAAQAGVSDYIGKPFTPEALVGKVTKALAKVGKKVKPHGVPDPDANSSLGVLTGGAKPAPKPAANPINDSANVLTAAKPQAPAAAKPAAKPKAKTAVRGQAMLTFASFNSQCIINDISLQQLNGAIKREQTLPAIFESVVISIVQNDGEDVARLNGYVHSLQAAENRIDAGVIKLVIRFVDDDPQKLEHLSRYIAKL</sequence>
<feature type="domain" description="Response regulatory" evidence="3">
    <location>
        <begin position="5"/>
        <end position="123"/>
    </location>
</feature>
<evidence type="ECO:0000313" key="4">
    <source>
        <dbReference type="EMBL" id="ARN73922.1"/>
    </source>
</evidence>
<dbReference type="Proteomes" id="UP000193450">
    <property type="component" value="Chromosome"/>
</dbReference>
<organism evidence="4 5">
    <name type="scientific">Oceanicoccus sagamiensis</name>
    <dbReference type="NCBI Taxonomy" id="716816"/>
    <lineage>
        <taxon>Bacteria</taxon>
        <taxon>Pseudomonadati</taxon>
        <taxon>Pseudomonadota</taxon>
        <taxon>Gammaproteobacteria</taxon>
        <taxon>Cellvibrionales</taxon>
        <taxon>Spongiibacteraceae</taxon>
        <taxon>Oceanicoccus</taxon>
    </lineage>
</organism>
<dbReference type="OrthoDB" id="9800897at2"/>
<dbReference type="PROSITE" id="PS50110">
    <property type="entry name" value="RESPONSE_REGULATORY"/>
    <property type="match status" value="1"/>
</dbReference>
<dbReference type="PANTHER" id="PTHR44591">
    <property type="entry name" value="STRESS RESPONSE REGULATOR PROTEIN 1"/>
    <property type="match status" value="1"/>
</dbReference>
<dbReference type="InterPro" id="IPR001789">
    <property type="entry name" value="Sig_transdc_resp-reg_receiver"/>
</dbReference>